<keyword evidence="3" id="KW-0539">Nucleus</keyword>
<dbReference type="GO" id="GO:0003723">
    <property type="term" value="F:RNA binding"/>
    <property type="evidence" value="ECO:0007669"/>
    <property type="project" value="UniProtKB-UniRule"/>
</dbReference>
<dbReference type="GO" id="GO:0006355">
    <property type="term" value="P:regulation of DNA-templated transcription"/>
    <property type="evidence" value="ECO:0007669"/>
    <property type="project" value="InterPro"/>
</dbReference>
<evidence type="ECO:0000259" key="5">
    <source>
        <dbReference type="PROSITE" id="PS50102"/>
    </source>
</evidence>
<evidence type="ECO:0000313" key="7">
    <source>
        <dbReference type="Proteomes" id="UP000728032"/>
    </source>
</evidence>
<dbReference type="GO" id="GO:0005634">
    <property type="term" value="C:nucleus"/>
    <property type="evidence" value="ECO:0007669"/>
    <property type="project" value="UniProtKB-SubCell"/>
</dbReference>
<reference evidence="6" key="1">
    <citation type="submission" date="2020-11" db="EMBL/GenBank/DDBJ databases">
        <authorList>
            <person name="Tran Van P."/>
        </authorList>
    </citation>
    <scope>NUCLEOTIDE SEQUENCE</scope>
</reference>
<name>A0A7R9MS81_9ACAR</name>
<evidence type="ECO:0000313" key="6">
    <source>
        <dbReference type="EMBL" id="CAD7665559.1"/>
    </source>
</evidence>
<organism evidence="6">
    <name type="scientific">Oppiella nova</name>
    <dbReference type="NCBI Taxonomy" id="334625"/>
    <lineage>
        <taxon>Eukaryota</taxon>
        <taxon>Metazoa</taxon>
        <taxon>Ecdysozoa</taxon>
        <taxon>Arthropoda</taxon>
        <taxon>Chelicerata</taxon>
        <taxon>Arachnida</taxon>
        <taxon>Acari</taxon>
        <taxon>Acariformes</taxon>
        <taxon>Sarcoptiformes</taxon>
        <taxon>Oribatida</taxon>
        <taxon>Brachypylina</taxon>
        <taxon>Oppioidea</taxon>
        <taxon>Oppiidae</taxon>
        <taxon>Oppiella</taxon>
    </lineage>
</organism>
<dbReference type="EMBL" id="CAJPVJ010047205">
    <property type="protein sequence ID" value="CAG2182695.1"/>
    <property type="molecule type" value="Genomic_DNA"/>
</dbReference>
<dbReference type="OrthoDB" id="76445at2759"/>
<dbReference type="InterPro" id="IPR000504">
    <property type="entry name" value="RRM_dom"/>
</dbReference>
<dbReference type="SUPFAM" id="SSF54928">
    <property type="entry name" value="RNA-binding domain, RBD"/>
    <property type="match status" value="1"/>
</dbReference>
<evidence type="ECO:0000256" key="3">
    <source>
        <dbReference type="ARBA" id="ARBA00023242"/>
    </source>
</evidence>
<proteinExistence type="predicted"/>
<dbReference type="InterPro" id="IPR012677">
    <property type="entry name" value="Nucleotide-bd_a/b_plait_sf"/>
</dbReference>
<dbReference type="Pfam" id="PF00076">
    <property type="entry name" value="RRM_1"/>
    <property type="match status" value="1"/>
</dbReference>
<dbReference type="InterPro" id="IPR035979">
    <property type="entry name" value="RBD_domain_sf"/>
</dbReference>
<protein>
    <recommendedName>
        <fullName evidence="5">RRM domain-containing protein</fullName>
    </recommendedName>
</protein>
<dbReference type="Proteomes" id="UP000728032">
    <property type="component" value="Unassembled WGS sequence"/>
</dbReference>
<accession>A0A7R9MS81</accession>
<feature type="domain" description="RRM" evidence="5">
    <location>
        <begin position="21"/>
        <end position="82"/>
    </location>
</feature>
<keyword evidence="2 4" id="KW-0694">RNA-binding</keyword>
<dbReference type="Gene3D" id="3.30.70.330">
    <property type="match status" value="1"/>
</dbReference>
<dbReference type="AlphaFoldDB" id="A0A7R9MS81"/>
<dbReference type="PANTHER" id="PTHR23238">
    <property type="entry name" value="RNA BINDING PROTEIN"/>
    <property type="match status" value="1"/>
</dbReference>
<comment type="subcellular location">
    <subcellularLocation>
        <location evidence="1">Nucleus</location>
    </subcellularLocation>
</comment>
<dbReference type="PROSITE" id="PS50102">
    <property type="entry name" value="RRM"/>
    <property type="match status" value="1"/>
</dbReference>
<dbReference type="EMBL" id="OC962030">
    <property type="protein sequence ID" value="CAD7665559.1"/>
    <property type="molecule type" value="Genomic_DNA"/>
</dbReference>
<keyword evidence="7" id="KW-1185">Reference proteome</keyword>
<evidence type="ECO:0000256" key="1">
    <source>
        <dbReference type="ARBA" id="ARBA00004123"/>
    </source>
</evidence>
<evidence type="ECO:0000256" key="4">
    <source>
        <dbReference type="PROSITE-ProRule" id="PRU00176"/>
    </source>
</evidence>
<dbReference type="InterPro" id="IPR034870">
    <property type="entry name" value="TET_fam"/>
</dbReference>
<gene>
    <name evidence="6" type="ORF">ONB1V03_LOCUS22116</name>
</gene>
<evidence type="ECO:0000256" key="2">
    <source>
        <dbReference type="ARBA" id="ARBA00022884"/>
    </source>
</evidence>
<feature type="non-terminal residue" evidence="6">
    <location>
        <position position="82"/>
    </location>
</feature>
<sequence length="82" mass="9123">ADGEDMVDRVIMDIKVHQNQDTVFISGLPDDINDEQLASHYGSIGMIKIDKKTGKPKIWIYRDKATGKGKGEATLTYEDPEA</sequence>
<feature type="non-terminal residue" evidence="6">
    <location>
        <position position="1"/>
    </location>
</feature>